<dbReference type="EMBL" id="JADIMA010000007">
    <property type="protein sequence ID" value="MBO8472075.1"/>
    <property type="molecule type" value="Genomic_DNA"/>
</dbReference>
<dbReference type="AlphaFoldDB" id="A0A9D9IH18"/>
<organism evidence="2 3">
    <name type="scientific">Candidatus Merdivivens pullicola</name>
    <dbReference type="NCBI Taxonomy" id="2840872"/>
    <lineage>
        <taxon>Bacteria</taxon>
        <taxon>Pseudomonadati</taxon>
        <taxon>Bacteroidota</taxon>
        <taxon>Bacteroidia</taxon>
        <taxon>Bacteroidales</taxon>
        <taxon>Muribaculaceae</taxon>
        <taxon>Muribaculaceae incertae sedis</taxon>
        <taxon>Candidatus Merdivivens</taxon>
    </lineage>
</organism>
<protein>
    <submittedName>
        <fullName evidence="2">LytTR family transcriptional regulator</fullName>
    </submittedName>
</protein>
<dbReference type="Pfam" id="PF04397">
    <property type="entry name" value="LytTR"/>
    <property type="match status" value="1"/>
</dbReference>
<dbReference type="InterPro" id="IPR007492">
    <property type="entry name" value="LytTR_DNA-bd_dom"/>
</dbReference>
<dbReference type="GO" id="GO:0003677">
    <property type="term" value="F:DNA binding"/>
    <property type="evidence" value="ECO:0007669"/>
    <property type="project" value="InterPro"/>
</dbReference>
<dbReference type="SMART" id="SM00850">
    <property type="entry name" value="LytTR"/>
    <property type="match status" value="1"/>
</dbReference>
<reference evidence="2" key="2">
    <citation type="journal article" date="2021" name="PeerJ">
        <title>Extensive microbial diversity within the chicken gut microbiome revealed by metagenomics and culture.</title>
        <authorList>
            <person name="Gilroy R."/>
            <person name="Ravi A."/>
            <person name="Getino M."/>
            <person name="Pursley I."/>
            <person name="Horton D.L."/>
            <person name="Alikhan N.F."/>
            <person name="Baker D."/>
            <person name="Gharbi K."/>
            <person name="Hall N."/>
            <person name="Watson M."/>
            <person name="Adriaenssens E.M."/>
            <person name="Foster-Nyarko E."/>
            <person name="Jarju S."/>
            <person name="Secka A."/>
            <person name="Antonio M."/>
            <person name="Oren A."/>
            <person name="Chaudhuri R.R."/>
            <person name="La Ragione R."/>
            <person name="Hildebrand F."/>
            <person name="Pallen M.J."/>
        </authorList>
    </citation>
    <scope>NUCLEOTIDE SEQUENCE</scope>
    <source>
        <strain evidence="2">B1-8020</strain>
    </source>
</reference>
<evidence type="ECO:0000259" key="1">
    <source>
        <dbReference type="SMART" id="SM00850"/>
    </source>
</evidence>
<gene>
    <name evidence="2" type="ORF">IAB81_00390</name>
</gene>
<accession>A0A9D9IH18</accession>
<proteinExistence type="predicted"/>
<dbReference type="Proteomes" id="UP000823604">
    <property type="component" value="Unassembled WGS sequence"/>
</dbReference>
<feature type="domain" description="HTH LytTR-type" evidence="1">
    <location>
        <begin position="11"/>
        <end position="117"/>
    </location>
</feature>
<reference evidence="2" key="1">
    <citation type="submission" date="2020-10" db="EMBL/GenBank/DDBJ databases">
        <authorList>
            <person name="Gilroy R."/>
        </authorList>
    </citation>
    <scope>NUCLEOTIDE SEQUENCE</scope>
    <source>
        <strain evidence="2">B1-8020</strain>
    </source>
</reference>
<name>A0A9D9IH18_9BACT</name>
<comment type="caution">
    <text evidence="2">The sequence shown here is derived from an EMBL/GenBank/DDBJ whole genome shotgun (WGS) entry which is preliminary data.</text>
</comment>
<dbReference type="Gene3D" id="2.40.50.1020">
    <property type="entry name" value="LytTr DNA-binding domain"/>
    <property type="match status" value="1"/>
</dbReference>
<evidence type="ECO:0000313" key="2">
    <source>
        <dbReference type="EMBL" id="MBO8472075.1"/>
    </source>
</evidence>
<sequence length="120" mass="13972">MKELILPNSGTEVLKVRPGDIIYIEADGNYCNMYLTGGFRQQLWFNRQKFISLVNEQLKSERPTFIVVGRFFIINLAYIYKINPIEAELTLFDNNSLSQTTLHVSQEALEKLKERLTELQ</sequence>
<evidence type="ECO:0000313" key="3">
    <source>
        <dbReference type="Proteomes" id="UP000823604"/>
    </source>
</evidence>